<name>A0A9X3EYX0_9BACT</name>
<evidence type="ECO:0000313" key="3">
    <source>
        <dbReference type="EMBL" id="MCY1012908.1"/>
    </source>
</evidence>
<feature type="region of interest" description="Disordered" evidence="1">
    <location>
        <begin position="1"/>
        <end position="96"/>
    </location>
</feature>
<dbReference type="Proteomes" id="UP001150924">
    <property type="component" value="Unassembled WGS sequence"/>
</dbReference>
<evidence type="ECO:0000256" key="1">
    <source>
        <dbReference type="SAM" id="MobiDB-lite"/>
    </source>
</evidence>
<evidence type="ECO:0000313" key="4">
    <source>
        <dbReference type="Proteomes" id="UP001150924"/>
    </source>
</evidence>
<feature type="compositionally biased region" description="Low complexity" evidence="1">
    <location>
        <begin position="1"/>
        <end position="93"/>
    </location>
</feature>
<reference evidence="3" key="1">
    <citation type="submission" date="2022-11" db="EMBL/GenBank/DDBJ databases">
        <title>Minimal conservation of predation-associated metabolite biosynthetic gene clusters underscores biosynthetic potential of Myxococcota including descriptions for ten novel species: Archangium lansinium sp. nov., Myxococcus landrumus sp. nov., Nannocystis bai.</title>
        <authorList>
            <person name="Ahearne A."/>
            <person name="Stevens C."/>
            <person name="Phillips K."/>
        </authorList>
    </citation>
    <scope>NUCLEOTIDE SEQUENCE</scope>
    <source>
        <strain evidence="3">Na p29</strain>
    </source>
</reference>
<dbReference type="PANTHER" id="PTHR46534:SF1">
    <property type="entry name" value="IGGFC-BINDING PROTEIN N-TERMINAL DOMAIN-CONTAINING PROTEIN"/>
    <property type="match status" value="1"/>
</dbReference>
<dbReference type="EMBL" id="JAPNKE010000002">
    <property type="protein sequence ID" value="MCY1012908.1"/>
    <property type="molecule type" value="Genomic_DNA"/>
</dbReference>
<feature type="domain" description="IgGFc-binding protein N-terminal" evidence="2">
    <location>
        <begin position="284"/>
        <end position="597"/>
    </location>
</feature>
<gene>
    <name evidence="3" type="ORF">OV079_46705</name>
</gene>
<dbReference type="PANTHER" id="PTHR46534">
    <property type="entry name" value="IGGFC_BINDING DOMAIN-CONTAINING PROTEIN"/>
    <property type="match status" value="1"/>
</dbReference>
<dbReference type="Pfam" id="PF17517">
    <property type="entry name" value="IgGFc_binding"/>
    <property type="match status" value="1"/>
</dbReference>
<dbReference type="RefSeq" id="WP_267776478.1">
    <property type="nucleotide sequence ID" value="NZ_JAPNKE010000002.1"/>
</dbReference>
<keyword evidence="4" id="KW-1185">Reference proteome</keyword>
<dbReference type="AlphaFoldDB" id="A0A9X3EYX0"/>
<organism evidence="3 4">
    <name type="scientific">Nannocystis pusilla</name>
    <dbReference type="NCBI Taxonomy" id="889268"/>
    <lineage>
        <taxon>Bacteria</taxon>
        <taxon>Pseudomonadati</taxon>
        <taxon>Myxococcota</taxon>
        <taxon>Polyangia</taxon>
        <taxon>Nannocystales</taxon>
        <taxon>Nannocystaceae</taxon>
        <taxon>Nannocystis</taxon>
    </lineage>
</organism>
<evidence type="ECO:0000259" key="2">
    <source>
        <dbReference type="Pfam" id="PF17517"/>
    </source>
</evidence>
<dbReference type="InterPro" id="IPR035234">
    <property type="entry name" value="IgGFc-bd_N"/>
</dbReference>
<accession>A0A9X3EYX0</accession>
<sequence length="632" mass="65825">MTATVTATMPSTSLPTTLTSGVSASEGTTTDTPTTTETSNGSNSGTQSTTDGTDSEGTATSPTEPGTVSATTTDSSTTMMVDTDSTTDTTNTTGDPPCQQLECSDDLQSVECLGVPVEVCAPGNYCVDGACTPMTPCEAAELLKGSEGCDFWSVKTELIAEASGTCFAAFVANTWNEPVHIEVEYDGQQLPVANFARIPQGQGANIVYSPYDAMAGLPVGEVAILFLSRGPGSFPNCPVPGGGLPVETQVVGTGRGNAFNIRTDRPVAAYQMLPYGGGSVAATSATLLLPTSVWDTNYITVNAYQKSAVVSDGNPLVALVADEDGTEVTIDPKVAVVGGNGVQGGPAGTPITYTLNRGETIQLQQVQELTGSAVAANKRIGMFGGASCLSVPTGAYACDGAHQQIPPVKALGNEYAAVRYRNRTGQEESPPWRVVGMVDGTQLTWTPSKPAGAPDTLSLGQVVEFTSSGGYTVKSQDADHPFYLAAYMTGGESFNGIGDPEWVNVVPSAQYLDKYVFFTDPTYSETNLVVVRAQKDGVFADVNLSCAGALGGWQPLTDQYQYTRVDLVTGNFQDVGGCSNGRHEISSTNPFGVTVWGWGSPATQNFVTTYVSYAYPAGAALKAINDVEILPQ</sequence>
<proteinExistence type="predicted"/>
<protein>
    <submittedName>
        <fullName evidence="3">IgGFc-binding protein</fullName>
    </submittedName>
</protein>
<comment type="caution">
    <text evidence="3">The sequence shown here is derived from an EMBL/GenBank/DDBJ whole genome shotgun (WGS) entry which is preliminary data.</text>
</comment>